<dbReference type="InterPro" id="IPR052920">
    <property type="entry name" value="DNA-binding_regulatory"/>
</dbReference>
<proteinExistence type="predicted"/>
<dbReference type="PANTHER" id="PTHR43358">
    <property type="entry name" value="ALPHA/BETA-HYDROLASE"/>
    <property type="match status" value="1"/>
</dbReference>
<reference evidence="3" key="2">
    <citation type="journal article" date="2021" name="PeerJ">
        <title>Extensive microbial diversity within the chicken gut microbiome revealed by metagenomics and culture.</title>
        <authorList>
            <person name="Gilroy R."/>
            <person name="Ravi A."/>
            <person name="Getino M."/>
            <person name="Pursley I."/>
            <person name="Horton D.L."/>
            <person name="Alikhan N.F."/>
            <person name="Baker D."/>
            <person name="Gharbi K."/>
            <person name="Hall N."/>
            <person name="Watson M."/>
            <person name="Adriaenssens E.M."/>
            <person name="Foster-Nyarko E."/>
            <person name="Jarju S."/>
            <person name="Secka A."/>
            <person name="Antonio M."/>
            <person name="Oren A."/>
            <person name="Chaudhuri R.R."/>
            <person name="La Ragione R."/>
            <person name="Hildebrand F."/>
            <person name="Pallen M.J."/>
        </authorList>
    </citation>
    <scope>NUCLEOTIDE SEQUENCE</scope>
    <source>
        <strain evidence="3">C6-149</strain>
    </source>
</reference>
<evidence type="ECO:0000313" key="4">
    <source>
        <dbReference type="Proteomes" id="UP000823614"/>
    </source>
</evidence>
<dbReference type="GO" id="GO:0008236">
    <property type="term" value="F:serine-type peptidase activity"/>
    <property type="evidence" value="ECO:0007669"/>
    <property type="project" value="InterPro"/>
</dbReference>
<comment type="caution">
    <text evidence="3">The sequence shown here is derived from an EMBL/GenBank/DDBJ whole genome shotgun (WGS) entry which is preliminary data.</text>
</comment>
<keyword evidence="1" id="KW-0472">Membrane</keyword>
<dbReference type="Proteomes" id="UP000823614">
    <property type="component" value="Unassembled WGS sequence"/>
</dbReference>
<evidence type="ECO:0000259" key="2">
    <source>
        <dbReference type="Pfam" id="PF00326"/>
    </source>
</evidence>
<dbReference type="AlphaFoldDB" id="A0A9D9E6G4"/>
<feature type="transmembrane region" description="Helical" evidence="1">
    <location>
        <begin position="12"/>
        <end position="31"/>
    </location>
</feature>
<evidence type="ECO:0000313" key="3">
    <source>
        <dbReference type="EMBL" id="MBO8441190.1"/>
    </source>
</evidence>
<name>A0A9D9E6G4_9LACO</name>
<keyword evidence="1" id="KW-0812">Transmembrane</keyword>
<feature type="domain" description="Peptidase S9 prolyl oligopeptidase catalytic" evidence="2">
    <location>
        <begin position="112"/>
        <end position="310"/>
    </location>
</feature>
<dbReference type="PANTHER" id="PTHR43358:SF4">
    <property type="entry name" value="ALPHA_BETA HYDROLASE FOLD-1 DOMAIN-CONTAINING PROTEIN"/>
    <property type="match status" value="1"/>
</dbReference>
<gene>
    <name evidence="3" type="ORF">IAA89_01875</name>
</gene>
<reference evidence="3" key="1">
    <citation type="submission" date="2020-10" db="EMBL/GenBank/DDBJ databases">
        <authorList>
            <person name="Gilroy R."/>
        </authorList>
    </citation>
    <scope>NUCLEOTIDE SEQUENCE</scope>
    <source>
        <strain evidence="3">C6-149</strain>
    </source>
</reference>
<organism evidence="3 4">
    <name type="scientific">Candidatus Gallilactobacillus intestinavium</name>
    <dbReference type="NCBI Taxonomy" id="2840838"/>
    <lineage>
        <taxon>Bacteria</taxon>
        <taxon>Bacillati</taxon>
        <taxon>Bacillota</taxon>
        <taxon>Bacilli</taxon>
        <taxon>Lactobacillales</taxon>
        <taxon>Lactobacillaceae</taxon>
        <taxon>Lactobacillaceae incertae sedis</taxon>
        <taxon>Candidatus Gallilactobacillus</taxon>
    </lineage>
</organism>
<dbReference type="Gene3D" id="3.40.50.1820">
    <property type="entry name" value="alpha/beta hydrolase"/>
    <property type="match status" value="1"/>
</dbReference>
<keyword evidence="3" id="KW-0378">Hydrolase</keyword>
<dbReference type="InterPro" id="IPR029058">
    <property type="entry name" value="AB_hydrolase_fold"/>
</dbReference>
<protein>
    <submittedName>
        <fullName evidence="3">Alpha/beta hydrolase</fullName>
    </submittedName>
</protein>
<dbReference type="EMBL" id="JADIMP010000035">
    <property type="protein sequence ID" value="MBO8441190.1"/>
    <property type="molecule type" value="Genomic_DNA"/>
</dbReference>
<sequence>MKKKILKIVKYFVVTLSIILVIFVSSSYYFFHVAEVRSHKSFINNSLGKGQVYKDYQWFNKQNKQHWYEIGEPGNLRLDADYLPAKQKTNNTVVIVHGFSGSKKSMFSYGTMFHDLGFNVLIPDDRASGQSQGKYIGYGWLDRKDYLDWIHKVIQHNGKSSKILMFGVSMGGATTIMTSGERVPKQVKAYIADCGYTSVYDEITYQAKQMYHLPQWPFVPMVSEISKVLAGYSYQQASAIKQIKKNHRPILIIHGSKDTFVPTWMGRALYRAANKPKELWIVPGAKHAGSFKHNPYVYQQHINNFLKQYFFNN</sequence>
<dbReference type="GO" id="GO:0006508">
    <property type="term" value="P:proteolysis"/>
    <property type="evidence" value="ECO:0007669"/>
    <property type="project" value="InterPro"/>
</dbReference>
<accession>A0A9D9E6G4</accession>
<dbReference type="InterPro" id="IPR001375">
    <property type="entry name" value="Peptidase_S9_cat"/>
</dbReference>
<evidence type="ECO:0000256" key="1">
    <source>
        <dbReference type="SAM" id="Phobius"/>
    </source>
</evidence>
<dbReference type="SUPFAM" id="SSF53474">
    <property type="entry name" value="alpha/beta-Hydrolases"/>
    <property type="match status" value="1"/>
</dbReference>
<dbReference type="Pfam" id="PF00326">
    <property type="entry name" value="Peptidase_S9"/>
    <property type="match status" value="1"/>
</dbReference>
<keyword evidence="1" id="KW-1133">Transmembrane helix</keyword>